<evidence type="ECO:0000256" key="1">
    <source>
        <dbReference type="ARBA" id="ARBA00000349"/>
    </source>
</evidence>
<keyword evidence="13" id="KW-0439">Lignin degradation</keyword>
<dbReference type="GO" id="GO:0046274">
    <property type="term" value="P:lignin catabolic process"/>
    <property type="evidence" value="ECO:0007669"/>
    <property type="project" value="UniProtKB-KW"/>
</dbReference>
<dbReference type="PROSITE" id="PS00080">
    <property type="entry name" value="MULTICOPPER_OXIDASE2"/>
    <property type="match status" value="1"/>
</dbReference>
<keyword evidence="6" id="KW-0964">Secreted</keyword>
<evidence type="ECO:0000256" key="6">
    <source>
        <dbReference type="ARBA" id="ARBA00022525"/>
    </source>
</evidence>
<evidence type="ECO:0000256" key="10">
    <source>
        <dbReference type="ARBA" id="ARBA00023008"/>
    </source>
</evidence>
<keyword evidence="14" id="KW-0732">Signal</keyword>
<comment type="cofactor">
    <cofactor evidence="2">
        <name>Cu cation</name>
        <dbReference type="ChEBI" id="CHEBI:23378"/>
    </cofactor>
</comment>
<dbReference type="Pfam" id="PF00394">
    <property type="entry name" value="Cu-oxidase"/>
    <property type="match status" value="1"/>
</dbReference>
<evidence type="ECO:0000256" key="14">
    <source>
        <dbReference type="SAM" id="SignalP"/>
    </source>
</evidence>
<gene>
    <name evidence="18" type="primary">lac11</name>
</gene>
<keyword evidence="12" id="KW-0325">Glycoprotein</keyword>
<keyword evidence="7" id="KW-0479">Metal-binding</keyword>
<reference evidence="18" key="1">
    <citation type="journal article" date="2015" name="Gene">
        <title>The multigene family of fungal laccases and their expression in the white rot basidiomycete Flammulina velutipes.</title>
        <authorList>
            <person name="Wang W."/>
            <person name="Liu F."/>
            <person name="Jiang Y."/>
            <person name="Wu G."/>
            <person name="Guo L."/>
            <person name="Chen R."/>
            <person name="Chen B."/>
            <person name="Lu Y."/>
            <person name="Dai Y."/>
            <person name="Xie B."/>
        </authorList>
    </citation>
    <scope>NUCLEOTIDE SEQUENCE</scope>
    <source>
        <strain evidence="18">W23</strain>
    </source>
</reference>
<dbReference type="Gene3D" id="2.60.40.420">
    <property type="entry name" value="Cupredoxins - blue copper proteins"/>
    <property type="match status" value="3"/>
</dbReference>
<dbReference type="EC" id="1.10.3.2" evidence="5"/>
<dbReference type="InterPro" id="IPR002355">
    <property type="entry name" value="Cu_oxidase_Cu_BS"/>
</dbReference>
<dbReference type="InterPro" id="IPR008972">
    <property type="entry name" value="Cupredoxin"/>
</dbReference>
<feature type="chain" id="PRO_5004784438" description="laccase" evidence="14">
    <location>
        <begin position="24"/>
        <end position="600"/>
    </location>
</feature>
<dbReference type="Pfam" id="PF07732">
    <property type="entry name" value="Cu-oxidase_3"/>
    <property type="match status" value="1"/>
</dbReference>
<dbReference type="InterPro" id="IPR045087">
    <property type="entry name" value="Cu-oxidase_fam"/>
</dbReference>
<dbReference type="AlphaFoldDB" id="V9XS33"/>
<dbReference type="InterPro" id="IPR011707">
    <property type="entry name" value="Cu-oxidase-like_N"/>
</dbReference>
<evidence type="ECO:0000259" key="15">
    <source>
        <dbReference type="Pfam" id="PF00394"/>
    </source>
</evidence>
<keyword evidence="9 18" id="KW-0560">Oxidoreductase</keyword>
<evidence type="ECO:0000256" key="5">
    <source>
        <dbReference type="ARBA" id="ARBA00012297"/>
    </source>
</evidence>
<dbReference type="EMBL" id="KF557734">
    <property type="protein sequence ID" value="AHD24911.1"/>
    <property type="molecule type" value="Genomic_DNA"/>
</dbReference>
<dbReference type="GO" id="GO:0052716">
    <property type="term" value="F:hydroquinone:oxygen oxidoreductase activity"/>
    <property type="evidence" value="ECO:0007669"/>
    <property type="project" value="UniProtKB-EC"/>
</dbReference>
<comment type="similarity">
    <text evidence="4">Belongs to the multicopper oxidase family.</text>
</comment>
<evidence type="ECO:0000256" key="11">
    <source>
        <dbReference type="ARBA" id="ARBA00023157"/>
    </source>
</evidence>
<evidence type="ECO:0000256" key="13">
    <source>
        <dbReference type="ARBA" id="ARBA00023185"/>
    </source>
</evidence>
<comment type="catalytic activity">
    <reaction evidence="1">
        <text>4 hydroquinone + O2 = 4 benzosemiquinone + 2 H2O</text>
        <dbReference type="Rhea" id="RHEA:11276"/>
        <dbReference type="ChEBI" id="CHEBI:15377"/>
        <dbReference type="ChEBI" id="CHEBI:15379"/>
        <dbReference type="ChEBI" id="CHEBI:17594"/>
        <dbReference type="ChEBI" id="CHEBI:17977"/>
        <dbReference type="EC" id="1.10.3.2"/>
    </reaction>
</comment>
<keyword evidence="11" id="KW-1015">Disulfide bond</keyword>
<evidence type="ECO:0000313" key="18">
    <source>
        <dbReference type="EMBL" id="AHD24911.1"/>
    </source>
</evidence>
<feature type="signal peptide" evidence="14">
    <location>
        <begin position="1"/>
        <end position="23"/>
    </location>
</feature>
<accession>V9XS33</accession>
<dbReference type="SUPFAM" id="SSF49503">
    <property type="entry name" value="Cupredoxins"/>
    <property type="match status" value="3"/>
</dbReference>
<evidence type="ECO:0000256" key="4">
    <source>
        <dbReference type="ARBA" id="ARBA00010609"/>
    </source>
</evidence>
<keyword evidence="10" id="KW-0186">Copper</keyword>
<proteinExistence type="inferred from homology"/>
<dbReference type="PANTHER" id="PTHR11709:SF511">
    <property type="entry name" value="LACCASE"/>
    <property type="match status" value="1"/>
</dbReference>
<comment type="subcellular location">
    <subcellularLocation>
        <location evidence="3">Secreted</location>
    </subcellularLocation>
</comment>
<evidence type="ECO:0000256" key="12">
    <source>
        <dbReference type="ARBA" id="ARBA00023180"/>
    </source>
</evidence>
<feature type="domain" description="Plastocyanin-like" evidence="16">
    <location>
        <begin position="451"/>
        <end position="572"/>
    </location>
</feature>
<evidence type="ECO:0000256" key="3">
    <source>
        <dbReference type="ARBA" id="ARBA00004613"/>
    </source>
</evidence>
<dbReference type="InterPro" id="IPR011706">
    <property type="entry name" value="Cu-oxidase_C"/>
</dbReference>
<dbReference type="Pfam" id="PF07731">
    <property type="entry name" value="Cu-oxidase_2"/>
    <property type="match status" value="1"/>
</dbReference>
<feature type="domain" description="Plastocyanin-like" evidence="15">
    <location>
        <begin position="248"/>
        <end position="389"/>
    </location>
</feature>
<dbReference type="FunFam" id="2.60.40.420:FF:000045">
    <property type="entry name" value="Laccase 2"/>
    <property type="match status" value="1"/>
</dbReference>
<evidence type="ECO:0000256" key="9">
    <source>
        <dbReference type="ARBA" id="ARBA00023002"/>
    </source>
</evidence>
<dbReference type="PROSITE" id="PS00079">
    <property type="entry name" value="MULTICOPPER_OXIDASE1"/>
    <property type="match status" value="2"/>
</dbReference>
<keyword evidence="8" id="KW-0677">Repeat</keyword>
<dbReference type="GO" id="GO:0005507">
    <property type="term" value="F:copper ion binding"/>
    <property type="evidence" value="ECO:0007669"/>
    <property type="project" value="InterPro"/>
</dbReference>
<name>V9XS33_FLAVE</name>
<feature type="domain" description="Plastocyanin-like" evidence="17">
    <location>
        <begin position="118"/>
        <end position="236"/>
    </location>
</feature>
<dbReference type="FunFam" id="2.60.40.420:FF:000112">
    <property type="entry name" value="Laccase B"/>
    <property type="match status" value="1"/>
</dbReference>
<protein>
    <recommendedName>
        <fullName evidence="5">laccase</fullName>
        <ecNumber evidence="5">1.10.3.2</ecNumber>
    </recommendedName>
</protein>
<evidence type="ECO:0000256" key="2">
    <source>
        <dbReference type="ARBA" id="ARBA00001935"/>
    </source>
</evidence>
<evidence type="ECO:0000259" key="16">
    <source>
        <dbReference type="Pfam" id="PF07731"/>
    </source>
</evidence>
<dbReference type="InterPro" id="IPR001117">
    <property type="entry name" value="Cu-oxidase_2nd"/>
</dbReference>
<dbReference type="InterPro" id="IPR033138">
    <property type="entry name" value="Cu_oxidase_CS"/>
</dbReference>
<dbReference type="CDD" id="cd13856">
    <property type="entry name" value="CuRO_1_Tv-LCC_like"/>
    <property type="match status" value="1"/>
</dbReference>
<evidence type="ECO:0000256" key="8">
    <source>
        <dbReference type="ARBA" id="ARBA00022737"/>
    </source>
</evidence>
<dbReference type="GO" id="GO:0005576">
    <property type="term" value="C:extracellular region"/>
    <property type="evidence" value="ECO:0007669"/>
    <property type="project" value="UniProtKB-SubCell"/>
</dbReference>
<dbReference type="PANTHER" id="PTHR11709">
    <property type="entry name" value="MULTI-COPPER OXIDASE"/>
    <property type="match status" value="1"/>
</dbReference>
<evidence type="ECO:0000256" key="7">
    <source>
        <dbReference type="ARBA" id="ARBA00022723"/>
    </source>
</evidence>
<dbReference type="FunFam" id="2.60.40.420:FF:000125">
    <property type="entry name" value="Laccase 2"/>
    <property type="match status" value="1"/>
</dbReference>
<dbReference type="CDD" id="cd13903">
    <property type="entry name" value="CuRO_3_Tv-LCC_like"/>
    <property type="match status" value="1"/>
</dbReference>
<sequence length="600" mass="65239">MALSSSLVLLLSILPSLAPHANTLLTWLAAHDNRFETICSTSNPSASGPRDTLGGRHKRMLSPKRSFVSFEPSVGWLHSLFCPFIMYPVSSTVSAVVFSLAACAYAAIGPSSNMRIVNANISPDGFERAAVLAGGTFPGPLVRGNKGDRFKMNVIDQLTDNTMLRSTSIHWHGMFMAGSSWADGPSFVTQCPIAANHSFLYDFKVPDQAGTFWYHSHLSSQYCDGLRGPMVVYDPRDPHRKLYDVDDESTIITLADWYHTPAMAAGPVPIFDSTLINGKGRYVGGPATPFFKLNVVRGLRYRLRLIAISCDPNWVFSIDGHNMTVIEADGENTKPLLVDSVQIFAGQRYSLILHANQPVRNYWMRANPNFGPTGFDGGINSGVLHYVGAPGNRDPESVQAPSVNPLLETSLRPLRDPQAPGGDGQADVVIRLELAFDLTTFLFTVNGVPFVPPTAPVLLQILSGATNAADLLPSGSVYELPANKVVELVIPGLAIGGPHPFHLHGHTFSVVRSAGSSTYNYENPVRRDVVSIGQPGDEVTIRFLTDNAGPWFLHCHIDWHLEIGLAVVFVEDMGGMAQQNPPAAWDKLCPIYDALDPSQL</sequence>
<organism evidence="18">
    <name type="scientific">Flammulina velutipes</name>
    <name type="common">Agaricus velutipes</name>
    <dbReference type="NCBI Taxonomy" id="38945"/>
    <lineage>
        <taxon>Eukaryota</taxon>
        <taxon>Fungi</taxon>
        <taxon>Dikarya</taxon>
        <taxon>Basidiomycota</taxon>
        <taxon>Agaricomycotina</taxon>
        <taxon>Agaricomycetes</taxon>
        <taxon>Agaricomycetidae</taxon>
        <taxon>Agaricales</taxon>
        <taxon>Marasmiineae</taxon>
        <taxon>Physalacriaceae</taxon>
        <taxon>Flammulina</taxon>
    </lineage>
</organism>
<evidence type="ECO:0000259" key="17">
    <source>
        <dbReference type="Pfam" id="PF07732"/>
    </source>
</evidence>